<dbReference type="NCBIfam" id="TIGR03882">
    <property type="entry name" value="cyclo_dehyd_2"/>
    <property type="match status" value="1"/>
</dbReference>
<feature type="domain" description="THIF-type NAD/FAD binding fold" evidence="1">
    <location>
        <begin position="178"/>
        <end position="328"/>
    </location>
</feature>
<dbReference type="Pfam" id="PF00899">
    <property type="entry name" value="ThiF"/>
    <property type="match status" value="1"/>
</dbReference>
<proteinExistence type="predicted"/>
<dbReference type="EMBL" id="JBHSZH010000005">
    <property type="protein sequence ID" value="MFC7081170.1"/>
    <property type="molecule type" value="Genomic_DNA"/>
</dbReference>
<name>A0ABD5WN74_9EURY</name>
<dbReference type="InterPro" id="IPR022291">
    <property type="entry name" value="Bacteriocin_synth_cyclodeHase"/>
</dbReference>
<dbReference type="Proteomes" id="UP001596407">
    <property type="component" value="Unassembled WGS sequence"/>
</dbReference>
<comment type="caution">
    <text evidence="2">The sequence shown here is derived from an EMBL/GenBank/DDBJ whole genome shotgun (WGS) entry which is preliminary data.</text>
</comment>
<accession>A0ABD5WN74</accession>
<evidence type="ECO:0000313" key="3">
    <source>
        <dbReference type="Proteomes" id="UP001596407"/>
    </source>
</evidence>
<sequence length="360" mass="40787">MSKQLVESLKEDHEYPEFNPSFVPVKVDDDTVHIRAGPWSGPIFTIRDVDEDESITHLVDVVDGQTHIEDVFAEFEEDQRGEVAKILEGLYDQDILHDREEHADDESWPHLSLKYTFHDQNRDRLESKSLLVVDCSGMGRQVAGDLLEMGLGEVRFHEPFDTDIDTRRLEEYDGFSRTDAEIESVIEDVDFAVYTADDPHPSLLDAVNRAAYETDTPWIPAQIHGFDAMIGPAVYPDETACYECFTERTLSNIQNIEGYQAYRRGIDQNESLSTMTLPSVERMVAGYLALDLTHLLAYGTGYTAGRVFTINTLELEMESNDVLKMPRCDVCGKSRGTDYQRYVTMDDVVEASDRMKDGGA</sequence>
<dbReference type="InterPro" id="IPR035985">
    <property type="entry name" value="Ubiquitin-activating_enz"/>
</dbReference>
<protein>
    <submittedName>
        <fullName evidence="2">TOMM leader peptide-binding protein</fullName>
    </submittedName>
</protein>
<dbReference type="AlphaFoldDB" id="A0ABD5WN74"/>
<dbReference type="InterPro" id="IPR000594">
    <property type="entry name" value="ThiF_NAD_FAD-bd"/>
</dbReference>
<dbReference type="Gene3D" id="3.40.50.720">
    <property type="entry name" value="NAD(P)-binding Rossmann-like Domain"/>
    <property type="match status" value="1"/>
</dbReference>
<dbReference type="GeneID" id="79302087"/>
<evidence type="ECO:0000313" key="2">
    <source>
        <dbReference type="EMBL" id="MFC7081170.1"/>
    </source>
</evidence>
<keyword evidence="3" id="KW-1185">Reference proteome</keyword>
<dbReference type="SUPFAM" id="SSF69572">
    <property type="entry name" value="Activating enzymes of the ubiquitin-like proteins"/>
    <property type="match status" value="1"/>
</dbReference>
<evidence type="ECO:0000259" key="1">
    <source>
        <dbReference type="Pfam" id="PF00899"/>
    </source>
</evidence>
<dbReference type="RefSeq" id="WP_276280911.1">
    <property type="nucleotide sequence ID" value="NZ_CP119809.1"/>
</dbReference>
<gene>
    <name evidence="2" type="ORF">ACFQJ6_14755</name>
</gene>
<reference evidence="2 3" key="1">
    <citation type="journal article" date="2019" name="Int. J. Syst. Evol. Microbiol.">
        <title>The Global Catalogue of Microorganisms (GCM) 10K type strain sequencing project: providing services to taxonomists for standard genome sequencing and annotation.</title>
        <authorList>
            <consortium name="The Broad Institute Genomics Platform"/>
            <consortium name="The Broad Institute Genome Sequencing Center for Infectious Disease"/>
            <person name="Wu L."/>
            <person name="Ma J."/>
        </authorList>
    </citation>
    <scope>NUCLEOTIDE SEQUENCE [LARGE SCALE GENOMIC DNA]</scope>
    <source>
        <strain evidence="2 3">DT72</strain>
    </source>
</reference>
<organism evidence="2 3">
    <name type="scientific">Halorussus caseinilyticus</name>
    <dbReference type="NCBI Taxonomy" id="3034025"/>
    <lineage>
        <taxon>Archaea</taxon>
        <taxon>Methanobacteriati</taxon>
        <taxon>Methanobacteriota</taxon>
        <taxon>Stenosarchaea group</taxon>
        <taxon>Halobacteria</taxon>
        <taxon>Halobacteriales</taxon>
        <taxon>Haladaptataceae</taxon>
        <taxon>Halorussus</taxon>
    </lineage>
</organism>